<dbReference type="Proteomes" id="UP000824890">
    <property type="component" value="Unassembled WGS sequence"/>
</dbReference>
<keyword evidence="2" id="KW-1185">Reference proteome</keyword>
<proteinExistence type="predicted"/>
<sequence>PTLELLFRCIRSSLRRRRSRLRFPFIFPITSGSPEMSINNENRSVKKDGEMMGIDMFLIDVKATLIQSSINYHRLNTFKHLLNECSLYELIVL</sequence>
<protein>
    <submittedName>
        <fullName evidence="1">Uncharacterized protein</fullName>
    </submittedName>
</protein>
<organism evidence="1 2">
    <name type="scientific">Brassica napus</name>
    <name type="common">Rape</name>
    <dbReference type="NCBI Taxonomy" id="3708"/>
    <lineage>
        <taxon>Eukaryota</taxon>
        <taxon>Viridiplantae</taxon>
        <taxon>Streptophyta</taxon>
        <taxon>Embryophyta</taxon>
        <taxon>Tracheophyta</taxon>
        <taxon>Spermatophyta</taxon>
        <taxon>Magnoliopsida</taxon>
        <taxon>eudicotyledons</taxon>
        <taxon>Gunneridae</taxon>
        <taxon>Pentapetalae</taxon>
        <taxon>rosids</taxon>
        <taxon>malvids</taxon>
        <taxon>Brassicales</taxon>
        <taxon>Brassicaceae</taxon>
        <taxon>Brassiceae</taxon>
        <taxon>Brassica</taxon>
    </lineage>
</organism>
<gene>
    <name evidence="1" type="ORF">HID58_038209</name>
</gene>
<reference evidence="1 2" key="1">
    <citation type="submission" date="2021-05" db="EMBL/GenBank/DDBJ databases">
        <title>Genome Assembly of Synthetic Allotetraploid Brassica napus Reveals Homoeologous Exchanges between Subgenomes.</title>
        <authorList>
            <person name="Davis J.T."/>
        </authorList>
    </citation>
    <scope>NUCLEOTIDE SEQUENCE [LARGE SCALE GENOMIC DNA]</scope>
    <source>
        <strain evidence="2">cv. Da-Ae</strain>
        <tissue evidence="1">Seedling</tissue>
    </source>
</reference>
<evidence type="ECO:0000313" key="1">
    <source>
        <dbReference type="EMBL" id="KAH0906382.1"/>
    </source>
</evidence>
<accession>A0ABQ8BPE4</accession>
<comment type="caution">
    <text evidence="1">The sequence shown here is derived from an EMBL/GenBank/DDBJ whole genome shotgun (WGS) entry which is preliminary data.</text>
</comment>
<name>A0ABQ8BPE4_BRANA</name>
<evidence type="ECO:0000313" key="2">
    <source>
        <dbReference type="Proteomes" id="UP000824890"/>
    </source>
</evidence>
<dbReference type="EMBL" id="JAGKQM010000010">
    <property type="protein sequence ID" value="KAH0906382.1"/>
    <property type="molecule type" value="Genomic_DNA"/>
</dbReference>
<feature type="non-terminal residue" evidence="1">
    <location>
        <position position="1"/>
    </location>
</feature>